<comment type="similarity">
    <text evidence="8">Belongs to the binding-protein-dependent transport system permease family.</text>
</comment>
<feature type="transmembrane region" description="Helical" evidence="8">
    <location>
        <begin position="404"/>
        <end position="422"/>
    </location>
</feature>
<dbReference type="GO" id="GO:0031460">
    <property type="term" value="P:glycine betaine transport"/>
    <property type="evidence" value="ECO:0007669"/>
    <property type="project" value="TreeGrafter"/>
</dbReference>
<dbReference type="InterPro" id="IPR007210">
    <property type="entry name" value="ABC_Gly_betaine_transp_sub-bd"/>
</dbReference>
<feature type="transmembrane region" description="Helical" evidence="8">
    <location>
        <begin position="376"/>
        <end position="398"/>
    </location>
</feature>
<sequence length="540" mass="57081">MPGPGCAAAQQPQATPADGPATTPGTTATVPVTVPAPGGAEPARNLRVGSKRFTESYILAELLAQQVARRTGQAPAVSQGLGNTAIVYQALQSGSIGLYPEYTGTIAMEILKSDKPMSLDEIRTRLAPLGLGVDIPFGFNDGYALAMRAADADRLGIRSLSDLARHPDQRLGLSQEFIGRVDGWRGLAQRYGLRQSPTGLDHGLAYDAIQKKQVDVIDIYTTDAKIDALGLRVLDDDLKYFPRYDAVVLYRLDVPRRYPQAWAAMRELAGTIDEHAMIAMNARAELGGVPFDVIARDRLAAGAGSGAQNGAQNGAQDGASNGLENETYGFWRKLMGPDLGRLAAQHLVLVLLSVAIAVLVAVPAGVYVYPRYRLRALVLGMTGLLQTIPSLAMLAILITVTGRIGSVPALAALTLYALLPVMRNTVAGLDEVSSGMRLAATALGMTPRQRIMLIELPLARPTILAGVRTATSISIGTATIAAFIGAGGFGERIVTGLALNDGQLLLAGALPAAAMALASELAFELADRRLRRQTGRYVRA</sequence>
<dbReference type="Proteomes" id="UP000216857">
    <property type="component" value="Unassembled WGS sequence"/>
</dbReference>
<evidence type="ECO:0000256" key="2">
    <source>
        <dbReference type="ARBA" id="ARBA00022448"/>
    </source>
</evidence>
<feature type="domain" description="ABC transmembrane type-1" evidence="10">
    <location>
        <begin position="343"/>
        <end position="523"/>
    </location>
</feature>
<evidence type="ECO:0000256" key="4">
    <source>
        <dbReference type="ARBA" id="ARBA00022989"/>
    </source>
</evidence>
<dbReference type="EMBL" id="NEVJ01000002">
    <property type="protein sequence ID" value="OZI24036.1"/>
    <property type="molecule type" value="Genomic_DNA"/>
</dbReference>
<evidence type="ECO:0000259" key="10">
    <source>
        <dbReference type="PROSITE" id="PS50928"/>
    </source>
</evidence>
<dbReference type="InterPro" id="IPR000515">
    <property type="entry name" value="MetI-like"/>
</dbReference>
<dbReference type="AlphaFoldDB" id="A0A261RG90"/>
<dbReference type="PANTHER" id="PTHR30177">
    <property type="entry name" value="GLYCINE BETAINE/L-PROLINE TRANSPORT SYSTEM PERMEASE PROTEIN PROW"/>
    <property type="match status" value="1"/>
</dbReference>
<comment type="caution">
    <text evidence="11">The sequence shown here is derived from an EMBL/GenBank/DDBJ whole genome shotgun (WGS) entry which is preliminary data.</text>
</comment>
<evidence type="ECO:0000313" key="12">
    <source>
        <dbReference type="Proteomes" id="UP000216857"/>
    </source>
</evidence>
<dbReference type="Gene3D" id="1.10.3720.10">
    <property type="entry name" value="MetI-like"/>
    <property type="match status" value="1"/>
</dbReference>
<comment type="similarity">
    <text evidence="6">In the C-terminal section; belongs to the OsmX family.</text>
</comment>
<keyword evidence="5 8" id="KW-0472">Membrane</keyword>
<accession>A0A261RG90</accession>
<keyword evidence="2 8" id="KW-0813">Transport</keyword>
<dbReference type="FunFam" id="1.10.3720.10:FF:000001">
    <property type="entry name" value="Glycine betaine ABC transporter, permease"/>
    <property type="match status" value="1"/>
</dbReference>
<dbReference type="Gene3D" id="3.40.190.120">
    <property type="entry name" value="Osmoprotection protein (prox), domain 2"/>
    <property type="match status" value="1"/>
</dbReference>
<dbReference type="PROSITE" id="PS50928">
    <property type="entry name" value="ABC_TM1"/>
    <property type="match status" value="1"/>
</dbReference>
<feature type="transmembrane region" description="Helical" evidence="8">
    <location>
        <begin position="504"/>
        <end position="523"/>
    </location>
</feature>
<feature type="region of interest" description="Disordered" evidence="9">
    <location>
        <begin position="1"/>
        <end position="43"/>
    </location>
</feature>
<keyword evidence="3 8" id="KW-0812">Transmembrane</keyword>
<dbReference type="OrthoDB" id="9781705at2"/>
<evidence type="ECO:0000256" key="8">
    <source>
        <dbReference type="RuleBase" id="RU363032"/>
    </source>
</evidence>
<feature type="transmembrane region" description="Helical" evidence="8">
    <location>
        <begin position="458"/>
        <end position="484"/>
    </location>
</feature>
<evidence type="ECO:0000256" key="1">
    <source>
        <dbReference type="ARBA" id="ARBA00004651"/>
    </source>
</evidence>
<organism evidence="11 12">
    <name type="scientific">Bordetella genomosp. 9</name>
    <dbReference type="NCBI Taxonomy" id="1416803"/>
    <lineage>
        <taxon>Bacteria</taxon>
        <taxon>Pseudomonadati</taxon>
        <taxon>Pseudomonadota</taxon>
        <taxon>Betaproteobacteria</taxon>
        <taxon>Burkholderiales</taxon>
        <taxon>Alcaligenaceae</taxon>
        <taxon>Bordetella</taxon>
    </lineage>
</organism>
<evidence type="ECO:0000256" key="9">
    <source>
        <dbReference type="SAM" id="MobiDB-lite"/>
    </source>
</evidence>
<dbReference type="GO" id="GO:0022857">
    <property type="term" value="F:transmembrane transporter activity"/>
    <property type="evidence" value="ECO:0007669"/>
    <property type="project" value="InterPro"/>
</dbReference>
<evidence type="ECO:0000256" key="7">
    <source>
        <dbReference type="ARBA" id="ARBA00035652"/>
    </source>
</evidence>
<comment type="subcellular location">
    <subcellularLocation>
        <location evidence="1 8">Cell membrane</location>
        <topology evidence="1 8">Multi-pass membrane protein</topology>
    </subcellularLocation>
</comment>
<evidence type="ECO:0000313" key="11">
    <source>
        <dbReference type="EMBL" id="OZI24036.1"/>
    </source>
</evidence>
<evidence type="ECO:0000256" key="6">
    <source>
        <dbReference type="ARBA" id="ARBA00035642"/>
    </source>
</evidence>
<dbReference type="SUPFAM" id="SSF53850">
    <property type="entry name" value="Periplasmic binding protein-like II"/>
    <property type="match status" value="1"/>
</dbReference>
<comment type="similarity">
    <text evidence="7">In the N-terminal section; belongs to the binding-protein-dependent transport system permease family.</text>
</comment>
<dbReference type="InterPro" id="IPR051204">
    <property type="entry name" value="ABC_transp_perm/SBD"/>
</dbReference>
<feature type="transmembrane region" description="Helical" evidence="8">
    <location>
        <begin position="347"/>
        <end position="369"/>
    </location>
</feature>
<evidence type="ECO:0000256" key="3">
    <source>
        <dbReference type="ARBA" id="ARBA00022692"/>
    </source>
</evidence>
<keyword evidence="12" id="KW-1185">Reference proteome</keyword>
<dbReference type="SUPFAM" id="SSF161098">
    <property type="entry name" value="MetI-like"/>
    <property type="match status" value="1"/>
</dbReference>
<gene>
    <name evidence="11" type="ORF">CAL26_08520</name>
</gene>
<reference evidence="11" key="1">
    <citation type="submission" date="2017-05" db="EMBL/GenBank/DDBJ databases">
        <title>Complete and WGS of Bordetella genogroups.</title>
        <authorList>
            <person name="Spilker T."/>
            <person name="Lipuma J."/>
        </authorList>
    </citation>
    <scope>NUCLEOTIDE SEQUENCE</scope>
    <source>
        <strain evidence="11">AU21707</strain>
    </source>
</reference>
<dbReference type="GO" id="GO:0043190">
    <property type="term" value="C:ATP-binding cassette (ABC) transporter complex"/>
    <property type="evidence" value="ECO:0007669"/>
    <property type="project" value="InterPro"/>
</dbReference>
<dbReference type="STRING" id="1416803.CAL13_14235"/>
<dbReference type="Pfam" id="PF00528">
    <property type="entry name" value="BPD_transp_1"/>
    <property type="match status" value="1"/>
</dbReference>
<dbReference type="Gene3D" id="3.40.190.10">
    <property type="entry name" value="Periplasmic binding protein-like II"/>
    <property type="match status" value="1"/>
</dbReference>
<dbReference type="CDD" id="cd06261">
    <property type="entry name" value="TM_PBP2"/>
    <property type="match status" value="1"/>
</dbReference>
<name>A0A261RG90_9BORD</name>
<proteinExistence type="inferred from homology"/>
<dbReference type="Pfam" id="PF04069">
    <property type="entry name" value="OpuAC"/>
    <property type="match status" value="1"/>
</dbReference>
<dbReference type="InterPro" id="IPR035906">
    <property type="entry name" value="MetI-like_sf"/>
</dbReference>
<keyword evidence="4 8" id="KW-1133">Transmembrane helix</keyword>
<protein>
    <submittedName>
        <fullName evidence="11">Amino acid ABC transporter permease</fullName>
    </submittedName>
</protein>
<dbReference type="PANTHER" id="PTHR30177:SF4">
    <property type="entry name" value="OSMOPROTECTANT IMPORT PERMEASE PROTEIN OSMW"/>
    <property type="match status" value="1"/>
</dbReference>
<evidence type="ECO:0000256" key="5">
    <source>
        <dbReference type="ARBA" id="ARBA00023136"/>
    </source>
</evidence>